<sequence length="460" mass="52666">MIVLGKTKEMIEAYGLRKAIAYLDSSPDENIPKVIDWIEKFDISHEYATPCRLAKEALSDPCSNWNILMKSLYTDIDDGVRKTIFENFIVNSLILRYRKKKELENKYNCNIPWTLLLDPTSACNLHCTGCWAAEYGDKLSMSYDQLDDIIRQAKELGMHMFIFTGGEPLVRKKDIIRLCEKHSDAVFSAFTNGTLIDEDFADEMLRVKNFIPAISVEGFEEETDLRRGKGTYQAVIKAMDLLKSKRLPFGFSTCYHRKNAEVIGSEAYIDEMIARGCKFAWLFTYIPVGKDAAEDLIATAEQREFLYHQIRKFRKSKPLFTMDFWNDGEYVKGCIAGGRCYLHINAAGDIEPCAFIHYANSNIKKQSLLEALQSPLFMQYRKNQPFSDNYLRPCPLLDNPEKLASMVHTSGAYSTDLQHPEDVDELCGRCREVAAAWKTRADDLWYENHAANDEPLASNQ</sequence>
<protein>
    <submittedName>
        <fullName evidence="1">Radical SAM protein</fullName>
    </submittedName>
</protein>
<organism evidence="1 2">
    <name type="scientific">Anoxybacterium hadale</name>
    <dbReference type="NCBI Taxonomy" id="3408580"/>
    <lineage>
        <taxon>Bacteria</taxon>
        <taxon>Bacillati</taxon>
        <taxon>Bacillota</taxon>
        <taxon>Clostridia</taxon>
        <taxon>Peptostreptococcales</taxon>
        <taxon>Anaerovoracaceae</taxon>
        <taxon>Anoxybacterium</taxon>
    </lineage>
</organism>
<accession>A0ACD1AHT8</accession>
<name>A0ACD1AHT8_9FIRM</name>
<keyword evidence="2" id="KW-1185">Reference proteome</keyword>
<dbReference type="Proteomes" id="UP000594014">
    <property type="component" value="Chromosome"/>
</dbReference>
<proteinExistence type="predicted"/>
<reference evidence="1" key="1">
    <citation type="submission" date="2019-08" db="EMBL/GenBank/DDBJ databases">
        <title>Genome sequence of Clostridiales bacterium MT110.</title>
        <authorList>
            <person name="Cao J."/>
        </authorList>
    </citation>
    <scope>NUCLEOTIDE SEQUENCE</scope>
    <source>
        <strain evidence="1">MT110</strain>
    </source>
</reference>
<evidence type="ECO:0000313" key="2">
    <source>
        <dbReference type="Proteomes" id="UP000594014"/>
    </source>
</evidence>
<gene>
    <name evidence="1" type="ORF">FRZ06_15635</name>
</gene>
<evidence type="ECO:0000313" key="1">
    <source>
        <dbReference type="EMBL" id="QOX65969.1"/>
    </source>
</evidence>
<dbReference type="EMBL" id="CP042469">
    <property type="protein sequence ID" value="QOX65969.1"/>
    <property type="molecule type" value="Genomic_DNA"/>
</dbReference>